<sequence>MSSLPILIVEDDRDLREALSDTLALAGHTVRVAEDGRAALQILEREPVGLVISDVQMRPMDGHALLKAIKSRWPEIPVLLMTAYGMIEKAVEAMRDGACNYLTKPFEADRLLAEVARYLLTPPVEDDVVAEDAMSREVLALARRVAASNATVLITGESGTGKEVMARYLHRHSPRADKPFVAINCAAIPDNLLESILFGYEKGAFTGATGAQPGKFEQANGGTLLLDEISEMPLALQAKLLRVLQEREVERLGGKGPVPVDVRIIATSNRDMEAEVAAGRFRQDLYYRLNVFPLYLPPLRDRREDIVPLARHILARLAKQAQRHGMSFSPEAALKLTQSPWPGNIRELENVIQRALILAPGHVIEPSHLHLPAAKIAGSAVAAAEAARGPTDIKSLERQHIMEALAAEGGSRKRAAQRLGMSERTLRYKLARYRKEDAALGGDAS</sequence>
<keyword evidence="10" id="KW-1185">Reference proteome</keyword>
<dbReference type="InterPro" id="IPR009057">
    <property type="entry name" value="Homeodomain-like_sf"/>
</dbReference>
<keyword evidence="6" id="KW-0597">Phosphoprotein</keyword>
<feature type="domain" description="Sigma-54 factor interaction" evidence="7">
    <location>
        <begin position="128"/>
        <end position="357"/>
    </location>
</feature>
<dbReference type="Pfam" id="PF00158">
    <property type="entry name" value="Sigma54_activat"/>
    <property type="match status" value="1"/>
</dbReference>
<dbReference type="InterPro" id="IPR025662">
    <property type="entry name" value="Sigma_54_int_dom_ATP-bd_1"/>
</dbReference>
<evidence type="ECO:0000313" key="9">
    <source>
        <dbReference type="EMBL" id="MEO1765862.1"/>
    </source>
</evidence>
<feature type="domain" description="Response regulatory" evidence="8">
    <location>
        <begin position="5"/>
        <end position="119"/>
    </location>
</feature>
<dbReference type="Gene3D" id="3.40.50.2300">
    <property type="match status" value="1"/>
</dbReference>
<evidence type="ECO:0000256" key="4">
    <source>
        <dbReference type="ARBA" id="ARBA00023125"/>
    </source>
</evidence>
<name>A0ABV0EES4_9BURK</name>
<feature type="modified residue" description="4-aspartylphosphate" evidence="6">
    <location>
        <position position="54"/>
    </location>
</feature>
<dbReference type="Proteomes" id="UP001482231">
    <property type="component" value="Unassembled WGS sequence"/>
</dbReference>
<keyword evidence="3" id="KW-0805">Transcription regulation</keyword>
<reference evidence="9 10" key="1">
    <citation type="submission" date="2024-02" db="EMBL/GenBank/DDBJ databases">
        <title>New thermophilic sulfur-oxidizing bacteria from a hot springs of the Uzon caldera (Kamchatka, Russia).</title>
        <authorList>
            <person name="Dukat A.M."/>
            <person name="Elcheninov A.G."/>
            <person name="Frolov E.N."/>
        </authorList>
    </citation>
    <scope>NUCLEOTIDE SEQUENCE [LARGE SCALE GENOMIC DNA]</scope>
    <source>
        <strain evidence="9 10">AK1</strain>
    </source>
</reference>
<dbReference type="InterPro" id="IPR058031">
    <property type="entry name" value="AAA_lid_NorR"/>
</dbReference>
<dbReference type="CDD" id="cd00009">
    <property type="entry name" value="AAA"/>
    <property type="match status" value="1"/>
</dbReference>
<evidence type="ECO:0000256" key="1">
    <source>
        <dbReference type="ARBA" id="ARBA00022741"/>
    </source>
</evidence>
<dbReference type="RefSeq" id="WP_347306388.1">
    <property type="nucleotide sequence ID" value="NZ_JBAJEX010000001.1"/>
</dbReference>
<dbReference type="SUPFAM" id="SSF52540">
    <property type="entry name" value="P-loop containing nucleoside triphosphate hydrolases"/>
    <property type="match status" value="1"/>
</dbReference>
<evidence type="ECO:0000256" key="3">
    <source>
        <dbReference type="ARBA" id="ARBA00023015"/>
    </source>
</evidence>
<dbReference type="PROSITE" id="PS00676">
    <property type="entry name" value="SIGMA54_INTERACT_2"/>
    <property type="match status" value="1"/>
</dbReference>
<dbReference type="Gene3D" id="1.10.8.60">
    <property type="match status" value="1"/>
</dbReference>
<dbReference type="Pfam" id="PF02954">
    <property type="entry name" value="HTH_8"/>
    <property type="match status" value="1"/>
</dbReference>
<keyword evidence="1" id="KW-0547">Nucleotide-binding</keyword>
<dbReference type="SUPFAM" id="SSF46689">
    <property type="entry name" value="Homeodomain-like"/>
    <property type="match status" value="1"/>
</dbReference>
<dbReference type="Gene3D" id="1.10.10.60">
    <property type="entry name" value="Homeodomain-like"/>
    <property type="match status" value="1"/>
</dbReference>
<accession>A0ABV0EES4</accession>
<evidence type="ECO:0000313" key="10">
    <source>
        <dbReference type="Proteomes" id="UP001482231"/>
    </source>
</evidence>
<dbReference type="PANTHER" id="PTHR32071:SF21">
    <property type="entry name" value="TRANSCRIPTIONAL REGULATORY PROTEIN FLGR"/>
    <property type="match status" value="1"/>
</dbReference>
<dbReference type="InterPro" id="IPR002197">
    <property type="entry name" value="HTH_Fis"/>
</dbReference>
<dbReference type="PROSITE" id="PS50110">
    <property type="entry name" value="RESPONSE_REGULATORY"/>
    <property type="match status" value="1"/>
</dbReference>
<dbReference type="InterPro" id="IPR011006">
    <property type="entry name" value="CheY-like_superfamily"/>
</dbReference>
<dbReference type="InterPro" id="IPR001789">
    <property type="entry name" value="Sig_transdc_resp-reg_receiver"/>
</dbReference>
<evidence type="ECO:0000259" key="8">
    <source>
        <dbReference type="PROSITE" id="PS50110"/>
    </source>
</evidence>
<protein>
    <submittedName>
        <fullName evidence="9">Sigma-54 dependent transcriptional regulator</fullName>
    </submittedName>
</protein>
<evidence type="ECO:0000259" key="7">
    <source>
        <dbReference type="PROSITE" id="PS50045"/>
    </source>
</evidence>
<dbReference type="Pfam" id="PF25601">
    <property type="entry name" value="AAA_lid_14"/>
    <property type="match status" value="1"/>
</dbReference>
<dbReference type="InterPro" id="IPR002078">
    <property type="entry name" value="Sigma_54_int"/>
</dbReference>
<evidence type="ECO:0000256" key="5">
    <source>
        <dbReference type="ARBA" id="ARBA00023163"/>
    </source>
</evidence>
<keyword evidence="2" id="KW-0067">ATP-binding</keyword>
<dbReference type="SUPFAM" id="SSF52172">
    <property type="entry name" value="CheY-like"/>
    <property type="match status" value="1"/>
</dbReference>
<evidence type="ECO:0000256" key="6">
    <source>
        <dbReference type="PROSITE-ProRule" id="PRU00169"/>
    </source>
</evidence>
<dbReference type="PANTHER" id="PTHR32071">
    <property type="entry name" value="TRANSCRIPTIONAL REGULATORY PROTEIN"/>
    <property type="match status" value="1"/>
</dbReference>
<keyword evidence="5" id="KW-0804">Transcription</keyword>
<dbReference type="PROSITE" id="PS50045">
    <property type="entry name" value="SIGMA54_INTERACT_4"/>
    <property type="match status" value="1"/>
</dbReference>
<dbReference type="PRINTS" id="PR01590">
    <property type="entry name" value="HTHFIS"/>
</dbReference>
<dbReference type="InterPro" id="IPR027417">
    <property type="entry name" value="P-loop_NTPase"/>
</dbReference>
<dbReference type="EMBL" id="JBAJEX010000001">
    <property type="protein sequence ID" value="MEO1765862.1"/>
    <property type="molecule type" value="Genomic_DNA"/>
</dbReference>
<keyword evidence="4" id="KW-0238">DNA-binding</keyword>
<dbReference type="Pfam" id="PF00072">
    <property type="entry name" value="Response_reg"/>
    <property type="match status" value="1"/>
</dbReference>
<dbReference type="InterPro" id="IPR025944">
    <property type="entry name" value="Sigma_54_int_dom_CS"/>
</dbReference>
<dbReference type="PROSITE" id="PS00688">
    <property type="entry name" value="SIGMA54_INTERACT_3"/>
    <property type="match status" value="1"/>
</dbReference>
<dbReference type="InterPro" id="IPR003593">
    <property type="entry name" value="AAA+_ATPase"/>
</dbReference>
<dbReference type="Gene3D" id="3.40.50.300">
    <property type="entry name" value="P-loop containing nucleotide triphosphate hydrolases"/>
    <property type="match status" value="1"/>
</dbReference>
<dbReference type="InterPro" id="IPR025943">
    <property type="entry name" value="Sigma_54_int_dom_ATP-bd_2"/>
</dbReference>
<dbReference type="SMART" id="SM00448">
    <property type="entry name" value="REC"/>
    <property type="match status" value="1"/>
</dbReference>
<evidence type="ECO:0000256" key="2">
    <source>
        <dbReference type="ARBA" id="ARBA00022840"/>
    </source>
</evidence>
<dbReference type="PROSITE" id="PS00675">
    <property type="entry name" value="SIGMA54_INTERACT_1"/>
    <property type="match status" value="1"/>
</dbReference>
<organism evidence="9 10">
    <name type="scientific">Thiobacter aerophilum</name>
    <dbReference type="NCBI Taxonomy" id="3121275"/>
    <lineage>
        <taxon>Bacteria</taxon>
        <taxon>Pseudomonadati</taxon>
        <taxon>Pseudomonadota</taxon>
        <taxon>Betaproteobacteria</taxon>
        <taxon>Burkholderiales</taxon>
        <taxon>Thiobacteraceae</taxon>
        <taxon>Thiobacter</taxon>
    </lineage>
</organism>
<comment type="caution">
    <text evidence="9">The sequence shown here is derived from an EMBL/GenBank/DDBJ whole genome shotgun (WGS) entry which is preliminary data.</text>
</comment>
<proteinExistence type="predicted"/>
<dbReference type="SMART" id="SM00382">
    <property type="entry name" value="AAA"/>
    <property type="match status" value="1"/>
</dbReference>
<gene>
    <name evidence="9" type="ORF">V6E02_01325</name>
</gene>